<sequence length="105" mass="11924">MTEKRKPTYDIEAVKATFSAVDRLNVTGSALRSATSLGFGRADIVAIIQTIERRHFYKSMTSHGDHRVWQDVYHVPSREGTLYVKFTADAVAEFLLLSFKEKVDE</sequence>
<gene>
    <name evidence="1" type="primary">mqsR</name>
    <name evidence="1" type="ORF">PbB2_02813</name>
</gene>
<keyword evidence="2" id="KW-1185">Reference proteome</keyword>
<organism evidence="1 2">
    <name type="scientific">Candidatus Phycosocius bacilliformis</name>
    <dbReference type="NCBI Taxonomy" id="1445552"/>
    <lineage>
        <taxon>Bacteria</taxon>
        <taxon>Pseudomonadati</taxon>
        <taxon>Pseudomonadota</taxon>
        <taxon>Alphaproteobacteria</taxon>
        <taxon>Caulobacterales</taxon>
        <taxon>Caulobacterales incertae sedis</taxon>
        <taxon>Candidatus Phycosocius</taxon>
    </lineage>
</organism>
<dbReference type="Gene3D" id="3.30.2310.40">
    <property type="match status" value="1"/>
</dbReference>
<dbReference type="InterPro" id="IPR038493">
    <property type="entry name" value="MqsR_sf"/>
</dbReference>
<dbReference type="InterPro" id="IPR031451">
    <property type="entry name" value="MqsR_toxin"/>
</dbReference>
<reference evidence="1 2" key="1">
    <citation type="journal article" date="2018" name="Genome Announc.">
        <title>Draft Genome Sequence of "Candidatus Phycosocius bacilliformis," an Alphaproteobacterial Ectosymbiont of the Hydrocarbon-Producing Green Alga Botryococcus braunii.</title>
        <authorList>
            <person name="Tanabe Y."/>
            <person name="Yamaguchi H."/>
            <person name="Watanabe M.M."/>
        </authorList>
    </citation>
    <scope>NUCLEOTIDE SEQUENCE [LARGE SCALE GENOMIC DNA]</scope>
    <source>
        <strain evidence="1 2">BOTRYCO-2</strain>
    </source>
</reference>
<proteinExistence type="predicted"/>
<dbReference type="GO" id="GO:0044010">
    <property type="term" value="P:single-species biofilm formation"/>
    <property type="evidence" value="ECO:0007669"/>
    <property type="project" value="InterPro"/>
</dbReference>
<dbReference type="RefSeq" id="WP_085339932.1">
    <property type="nucleotide sequence ID" value="NZ_BFBR01000010.1"/>
</dbReference>
<evidence type="ECO:0000313" key="1">
    <source>
        <dbReference type="EMBL" id="GBF59121.1"/>
    </source>
</evidence>
<evidence type="ECO:0000313" key="2">
    <source>
        <dbReference type="Proteomes" id="UP000245086"/>
    </source>
</evidence>
<accession>A0A2P2EDK2</accession>
<dbReference type="Proteomes" id="UP000245086">
    <property type="component" value="Unassembled WGS sequence"/>
</dbReference>
<dbReference type="Pfam" id="PF15723">
    <property type="entry name" value="MqsR_toxin"/>
    <property type="match status" value="1"/>
</dbReference>
<dbReference type="GO" id="GO:0017148">
    <property type="term" value="P:negative regulation of translation"/>
    <property type="evidence" value="ECO:0007669"/>
    <property type="project" value="InterPro"/>
</dbReference>
<dbReference type="GO" id="GO:0009372">
    <property type="term" value="P:quorum sensing"/>
    <property type="evidence" value="ECO:0007669"/>
    <property type="project" value="InterPro"/>
</dbReference>
<comment type="caution">
    <text evidence="1">The sequence shown here is derived from an EMBL/GenBank/DDBJ whole genome shotgun (WGS) entry which is preliminary data.</text>
</comment>
<dbReference type="AlphaFoldDB" id="A0A2P2EDK2"/>
<name>A0A2P2EDK2_9PROT</name>
<dbReference type="OrthoDB" id="1666895at2"/>
<protein>
    <submittedName>
        <fullName evidence="1">mRNA interferase MqsR</fullName>
    </submittedName>
</protein>
<dbReference type="EMBL" id="BFBR01000010">
    <property type="protein sequence ID" value="GBF59121.1"/>
    <property type="molecule type" value="Genomic_DNA"/>
</dbReference>
<dbReference type="CDD" id="cd12869">
    <property type="entry name" value="MqsR"/>
    <property type="match status" value="1"/>
</dbReference>